<evidence type="ECO:0000313" key="10">
    <source>
        <dbReference type="Proteomes" id="UP000199514"/>
    </source>
</evidence>
<dbReference type="GO" id="GO:0005886">
    <property type="term" value="C:plasma membrane"/>
    <property type="evidence" value="ECO:0007669"/>
    <property type="project" value="UniProtKB-SubCell"/>
</dbReference>
<evidence type="ECO:0000256" key="1">
    <source>
        <dbReference type="ARBA" id="ARBA00004651"/>
    </source>
</evidence>
<reference evidence="9 10" key="1">
    <citation type="submission" date="2016-10" db="EMBL/GenBank/DDBJ databases">
        <authorList>
            <person name="de Groot N.N."/>
        </authorList>
    </citation>
    <scope>NUCLEOTIDE SEQUENCE [LARGE SCALE GENOMIC DNA]</scope>
    <source>
        <strain evidence="9 10">DSM 6793</strain>
    </source>
</reference>
<feature type="transmembrane region" description="Helical" evidence="8">
    <location>
        <begin position="184"/>
        <end position="204"/>
    </location>
</feature>
<feature type="transmembrane region" description="Helical" evidence="8">
    <location>
        <begin position="255"/>
        <end position="273"/>
    </location>
</feature>
<feature type="transmembrane region" description="Helical" evidence="8">
    <location>
        <begin position="161"/>
        <end position="178"/>
    </location>
</feature>
<evidence type="ECO:0000256" key="4">
    <source>
        <dbReference type="ARBA" id="ARBA00022475"/>
    </source>
</evidence>
<keyword evidence="5 8" id="KW-0812">Transmembrane</keyword>
<evidence type="ECO:0000256" key="5">
    <source>
        <dbReference type="ARBA" id="ARBA00022692"/>
    </source>
</evidence>
<keyword evidence="6 8" id="KW-1133">Transmembrane helix</keyword>
<evidence type="ECO:0000256" key="6">
    <source>
        <dbReference type="ARBA" id="ARBA00022989"/>
    </source>
</evidence>
<dbReference type="InterPro" id="IPR052017">
    <property type="entry name" value="TSUP"/>
</dbReference>
<feature type="transmembrane region" description="Helical" evidence="8">
    <location>
        <begin position="21"/>
        <end position="46"/>
    </location>
</feature>
<evidence type="ECO:0000256" key="7">
    <source>
        <dbReference type="ARBA" id="ARBA00023136"/>
    </source>
</evidence>
<keyword evidence="3" id="KW-0813">Transport</keyword>
<comment type="similarity">
    <text evidence="2 8">Belongs to the 4-toluene sulfonate uptake permease (TSUP) (TC 2.A.102) family.</text>
</comment>
<evidence type="ECO:0000256" key="8">
    <source>
        <dbReference type="RuleBase" id="RU363041"/>
    </source>
</evidence>
<dbReference type="Proteomes" id="UP000199514">
    <property type="component" value="Unassembled WGS sequence"/>
</dbReference>
<name>A0A1I1MU00_9BACT</name>
<comment type="subcellular location">
    <subcellularLocation>
        <location evidence="1 8">Cell membrane</location>
        <topology evidence="1 8">Multi-pass membrane protein</topology>
    </subcellularLocation>
</comment>
<organism evidence="9 10">
    <name type="scientific">Flexibacter flexilis DSM 6793</name>
    <dbReference type="NCBI Taxonomy" id="927664"/>
    <lineage>
        <taxon>Bacteria</taxon>
        <taxon>Pseudomonadati</taxon>
        <taxon>Bacteroidota</taxon>
        <taxon>Cytophagia</taxon>
        <taxon>Cytophagales</taxon>
        <taxon>Flexibacteraceae</taxon>
        <taxon>Flexibacter</taxon>
    </lineage>
</organism>
<dbReference type="EMBL" id="FOLE01000011">
    <property type="protein sequence ID" value="SFC88615.1"/>
    <property type="molecule type" value="Genomic_DNA"/>
</dbReference>
<dbReference type="PANTHER" id="PTHR30269">
    <property type="entry name" value="TRANSMEMBRANE PROTEIN YFCA"/>
    <property type="match status" value="1"/>
</dbReference>
<dbReference type="PANTHER" id="PTHR30269:SF0">
    <property type="entry name" value="MEMBRANE TRANSPORTER PROTEIN YFCA-RELATED"/>
    <property type="match status" value="1"/>
</dbReference>
<sequence>MFVRQAKTLFFFILMEYSSFFGGYGLDVVLLLAAFSLVAGFIDAVVGGGGLVQIPIMLINLPKEPLATIFGTNKIAALSGTSLAAYRYAQRIRFDLRLLALVSFWAFAASFAGAKIVSHLDSASLKPLILVILILIAIYTFFKKDLGAVQTKHLTTSRQMLYGSGIGLVVGFYDGFFGPGTGSFLVLGFVVILGFEFVTASAYAKIINCVTNFSALVVFLWQGNFILGLAIAMAIFNVLGNWLGSRMALQKGNGFVRVMFLIIVVLMIVRYSYDIFVA</sequence>
<dbReference type="STRING" id="927664.SAMN05421780_11195"/>
<dbReference type="Pfam" id="PF01925">
    <property type="entry name" value="TauE"/>
    <property type="match status" value="1"/>
</dbReference>
<gene>
    <name evidence="9" type="ORF">SAMN05421780_11195</name>
</gene>
<dbReference type="AlphaFoldDB" id="A0A1I1MU00"/>
<keyword evidence="4 8" id="KW-1003">Cell membrane</keyword>
<evidence type="ECO:0000256" key="3">
    <source>
        <dbReference type="ARBA" id="ARBA00022448"/>
    </source>
</evidence>
<feature type="transmembrane region" description="Helical" evidence="8">
    <location>
        <begin position="123"/>
        <end position="141"/>
    </location>
</feature>
<feature type="transmembrane region" description="Helical" evidence="8">
    <location>
        <begin position="216"/>
        <end position="243"/>
    </location>
</feature>
<evidence type="ECO:0000313" key="9">
    <source>
        <dbReference type="EMBL" id="SFC88615.1"/>
    </source>
</evidence>
<feature type="transmembrane region" description="Helical" evidence="8">
    <location>
        <begin position="98"/>
        <end position="117"/>
    </location>
</feature>
<evidence type="ECO:0000256" key="2">
    <source>
        <dbReference type="ARBA" id="ARBA00009142"/>
    </source>
</evidence>
<proteinExistence type="inferred from homology"/>
<accession>A0A1I1MU00</accession>
<keyword evidence="7 8" id="KW-0472">Membrane</keyword>
<feature type="transmembrane region" description="Helical" evidence="8">
    <location>
        <begin position="66"/>
        <end position="86"/>
    </location>
</feature>
<protein>
    <recommendedName>
        <fullName evidence="8">Probable membrane transporter protein</fullName>
    </recommendedName>
</protein>
<dbReference type="InterPro" id="IPR002781">
    <property type="entry name" value="TM_pro_TauE-like"/>
</dbReference>
<keyword evidence="10" id="KW-1185">Reference proteome</keyword>